<dbReference type="PANTHER" id="PTHR13847">
    <property type="entry name" value="SARCOSINE DEHYDROGENASE-RELATED"/>
    <property type="match status" value="1"/>
</dbReference>
<accession>A0ABV5JAZ5</accession>
<evidence type="ECO:0000313" key="3">
    <source>
        <dbReference type="EMBL" id="MFB9230614.1"/>
    </source>
</evidence>
<dbReference type="EC" id="1.-.-.-" evidence="3"/>
<comment type="caution">
    <text evidence="3">The sequence shown here is derived from an EMBL/GenBank/DDBJ whole genome shotgun (WGS) entry which is preliminary data.</text>
</comment>
<dbReference type="InterPro" id="IPR006076">
    <property type="entry name" value="FAD-dep_OxRdtase"/>
</dbReference>
<dbReference type="SUPFAM" id="SSF51905">
    <property type="entry name" value="FAD/NAD(P)-binding domain"/>
    <property type="match status" value="1"/>
</dbReference>
<dbReference type="EMBL" id="JBHMEA010000007">
    <property type="protein sequence ID" value="MFB9230614.1"/>
    <property type="molecule type" value="Genomic_DNA"/>
</dbReference>
<sequence length="443" mass="47315">MTHFTAKRLPKQPGPAGWNCLLPAPPPTRVLGEDITADIAIIGAGFAGLSAARRLVQIDPNSKVVVLEAGRVAEGPAGRNSGFMIDLPHDLSSDTYAGNAEENDRVQTSLNRAAIAFGADAASEYEIPKDAFDPCGKINASATPMGDQHNRDYGAHLKKLGESYRLLDSTEMAELTGTDYYTSGLFTPGTVMLQPAAYIRGLAAGLSDTVNLFENSPVTEISSEGPAWKLQSPKGSVSAGKVILANNGHAESFGFFSRRLMHIFTYASMTEQLPEGVLGGALKWGVTPADPMGTTVRRINGIGGNRIVVRTRFTYNPSMTVSNSAVARAGRLHDQKFAERFPILKDVPMAYRWAGHLCVSWNGVPAHGELENGIYAAVCQNGLGTAKGTLAGMSAAEMASDVQSELTQAMSAMDAPRRLPPEPIAWIGANATLRWKEIRSGRE</sequence>
<evidence type="ECO:0000259" key="2">
    <source>
        <dbReference type="Pfam" id="PF01266"/>
    </source>
</evidence>
<keyword evidence="4" id="KW-1185">Reference proteome</keyword>
<evidence type="ECO:0000313" key="4">
    <source>
        <dbReference type="Proteomes" id="UP001589683"/>
    </source>
</evidence>
<keyword evidence="1 3" id="KW-0560">Oxidoreductase</keyword>
<proteinExistence type="predicted"/>
<dbReference type="InterPro" id="IPR036188">
    <property type="entry name" value="FAD/NAD-bd_sf"/>
</dbReference>
<protein>
    <submittedName>
        <fullName evidence="3">NAD(P)/FAD-dependent oxidoreductase</fullName>
        <ecNumber evidence="3">1.-.-.-</ecNumber>
    </submittedName>
</protein>
<organism evidence="3 4">
    <name type="scientific">Pseudohalocynthiibacter aestuariivivens</name>
    <dbReference type="NCBI Taxonomy" id="1591409"/>
    <lineage>
        <taxon>Bacteria</taxon>
        <taxon>Pseudomonadati</taxon>
        <taxon>Pseudomonadota</taxon>
        <taxon>Alphaproteobacteria</taxon>
        <taxon>Rhodobacterales</taxon>
        <taxon>Paracoccaceae</taxon>
        <taxon>Pseudohalocynthiibacter</taxon>
    </lineage>
</organism>
<dbReference type="GO" id="GO:0016491">
    <property type="term" value="F:oxidoreductase activity"/>
    <property type="evidence" value="ECO:0007669"/>
    <property type="project" value="UniProtKB-KW"/>
</dbReference>
<dbReference type="Proteomes" id="UP001589683">
    <property type="component" value="Unassembled WGS sequence"/>
</dbReference>
<dbReference type="Gene3D" id="3.50.50.60">
    <property type="entry name" value="FAD/NAD(P)-binding domain"/>
    <property type="match status" value="1"/>
</dbReference>
<feature type="domain" description="FAD dependent oxidoreductase" evidence="2">
    <location>
        <begin position="38"/>
        <end position="398"/>
    </location>
</feature>
<gene>
    <name evidence="3" type="ORF">ACFFUT_02290</name>
</gene>
<name>A0ABV5JAZ5_9RHOB</name>
<reference evidence="3 4" key="1">
    <citation type="submission" date="2024-09" db="EMBL/GenBank/DDBJ databases">
        <authorList>
            <person name="Sun Q."/>
            <person name="Mori K."/>
        </authorList>
    </citation>
    <scope>NUCLEOTIDE SEQUENCE [LARGE SCALE GENOMIC DNA]</scope>
    <source>
        <strain evidence="3 4">CECT 8726</strain>
    </source>
</reference>
<dbReference type="Pfam" id="PF01266">
    <property type="entry name" value="DAO"/>
    <property type="match status" value="1"/>
</dbReference>
<evidence type="ECO:0000256" key="1">
    <source>
        <dbReference type="ARBA" id="ARBA00023002"/>
    </source>
</evidence>
<dbReference type="RefSeq" id="WP_213887496.1">
    <property type="nucleotide sequence ID" value="NZ_JAGFNU010000001.1"/>
</dbReference>
<dbReference type="Gene3D" id="3.30.9.10">
    <property type="entry name" value="D-Amino Acid Oxidase, subunit A, domain 2"/>
    <property type="match status" value="1"/>
</dbReference>
<dbReference type="PANTHER" id="PTHR13847:SF281">
    <property type="entry name" value="FAD DEPENDENT OXIDOREDUCTASE DOMAIN-CONTAINING PROTEIN"/>
    <property type="match status" value="1"/>
</dbReference>